<dbReference type="Gene3D" id="3.40.800.10">
    <property type="entry name" value="Ureohydrolase domain"/>
    <property type="match status" value="1"/>
</dbReference>
<evidence type="ECO:0000313" key="6">
    <source>
        <dbReference type="Proteomes" id="UP000276888"/>
    </source>
</evidence>
<dbReference type="EC" id="3.5.3.1" evidence="5"/>
<dbReference type="EMBL" id="CP031423">
    <property type="protein sequence ID" value="AZS36251.1"/>
    <property type="molecule type" value="Genomic_DNA"/>
</dbReference>
<organism evidence="5 6">
    <name type="scientific">Microbacterium lemovicicum</name>
    <dbReference type="NCBI Taxonomy" id="1072463"/>
    <lineage>
        <taxon>Bacteria</taxon>
        <taxon>Bacillati</taxon>
        <taxon>Actinomycetota</taxon>
        <taxon>Actinomycetes</taxon>
        <taxon>Micrococcales</taxon>
        <taxon>Microbacteriaceae</taxon>
        <taxon>Microbacterium</taxon>
    </lineage>
</organism>
<keyword evidence="6" id="KW-1185">Reference proteome</keyword>
<dbReference type="Pfam" id="PF00491">
    <property type="entry name" value="Arginase"/>
    <property type="match status" value="1"/>
</dbReference>
<comment type="similarity">
    <text evidence="4">Belongs to the arginase family.</text>
</comment>
<reference evidence="5 6" key="1">
    <citation type="submission" date="2018-08" db="EMBL/GenBank/DDBJ databases">
        <title>Microbacterium lemovicicum sp. nov., a bacterium isolated from a natural uranium-rich soil.</title>
        <authorList>
            <person name="ORTET P."/>
        </authorList>
    </citation>
    <scope>NUCLEOTIDE SEQUENCE [LARGE SCALE GENOMIC DNA]</scope>
    <source>
        <strain evidence="5 6">Viu22</strain>
    </source>
</reference>
<proteinExistence type="inferred from homology"/>
<evidence type="ECO:0000256" key="4">
    <source>
        <dbReference type="PROSITE-ProRule" id="PRU00742"/>
    </source>
</evidence>
<accession>A0A3Q9J1A1</accession>
<sequence>MTRFIVAPQWQGSSSSRAMQLIDGALAIAGDLPRATTTVIDVPAEAGESLESGVRRLSSLTRVRTAIEEAVAEADEPVVVIGGDCGVTLAGVGAVAGPDLAVVWLDAHADLNSPETSDSGAFHGMVLRAILGEGADVLSLPAEVITPDRVVLAGTREFDLGEELYVSATGMTVLSVDDLADPAALADAVSATGAARVYIHVDLDVLDPGEMGALTYPVPFGATVAQVVAAIKAVRERMPLAGASLTEFSPSSPEAAVEDLGAILRLVGALA</sequence>
<dbReference type="CDD" id="cd09999">
    <property type="entry name" value="Arginase-like_1"/>
    <property type="match status" value="1"/>
</dbReference>
<evidence type="ECO:0000256" key="3">
    <source>
        <dbReference type="ARBA" id="ARBA00023211"/>
    </source>
</evidence>
<keyword evidence="2 5" id="KW-0378">Hydrolase</keyword>
<dbReference type="GO" id="GO:0005829">
    <property type="term" value="C:cytosol"/>
    <property type="evidence" value="ECO:0007669"/>
    <property type="project" value="TreeGrafter"/>
</dbReference>
<evidence type="ECO:0000256" key="2">
    <source>
        <dbReference type="ARBA" id="ARBA00022801"/>
    </source>
</evidence>
<dbReference type="OrthoDB" id="7331788at2"/>
<name>A0A3Q9J1A1_9MICO</name>
<dbReference type="GO" id="GO:0030145">
    <property type="term" value="F:manganese ion binding"/>
    <property type="evidence" value="ECO:0007669"/>
    <property type="project" value="TreeGrafter"/>
</dbReference>
<evidence type="ECO:0000313" key="5">
    <source>
        <dbReference type="EMBL" id="AZS36251.1"/>
    </source>
</evidence>
<dbReference type="InterPro" id="IPR023696">
    <property type="entry name" value="Ureohydrolase_dom_sf"/>
</dbReference>
<dbReference type="GO" id="GO:0004053">
    <property type="term" value="F:arginase activity"/>
    <property type="evidence" value="ECO:0007669"/>
    <property type="project" value="UniProtKB-EC"/>
</dbReference>
<keyword evidence="3" id="KW-0464">Manganese</keyword>
<dbReference type="PANTHER" id="PTHR43782:SF3">
    <property type="entry name" value="ARGINASE"/>
    <property type="match status" value="1"/>
</dbReference>
<dbReference type="InterPro" id="IPR006035">
    <property type="entry name" value="Ureohydrolase"/>
</dbReference>
<dbReference type="Proteomes" id="UP000276888">
    <property type="component" value="Chromosome"/>
</dbReference>
<protein>
    <submittedName>
        <fullName evidence="5">Arginase</fullName>
        <ecNumber evidence="5">3.5.3.1</ecNumber>
    </submittedName>
</protein>
<evidence type="ECO:0000256" key="1">
    <source>
        <dbReference type="ARBA" id="ARBA00022723"/>
    </source>
</evidence>
<dbReference type="KEGG" id="mlv:CVS47_00851"/>
<keyword evidence="1" id="KW-0479">Metal-binding</keyword>
<dbReference type="PANTHER" id="PTHR43782">
    <property type="entry name" value="ARGINASE"/>
    <property type="match status" value="1"/>
</dbReference>
<gene>
    <name evidence="5" type="primary">arg</name>
    <name evidence="5" type="ORF">CVS47_00851</name>
</gene>
<dbReference type="SUPFAM" id="SSF52768">
    <property type="entry name" value="Arginase/deacetylase"/>
    <property type="match status" value="1"/>
</dbReference>
<dbReference type="RefSeq" id="WP_127094971.1">
    <property type="nucleotide sequence ID" value="NZ_CP031423.1"/>
</dbReference>
<dbReference type="PROSITE" id="PS51409">
    <property type="entry name" value="ARGINASE_2"/>
    <property type="match status" value="1"/>
</dbReference>
<dbReference type="AlphaFoldDB" id="A0A3Q9J1A1"/>